<dbReference type="SMART" id="SM00320">
    <property type="entry name" value="WD40"/>
    <property type="match status" value="1"/>
</dbReference>
<dbReference type="EMBL" id="JQFK01000016">
    <property type="protein sequence ID" value="KGK38715.1"/>
    <property type="molecule type" value="Genomic_DNA"/>
</dbReference>
<dbReference type="Gene3D" id="2.130.10.10">
    <property type="entry name" value="YVTN repeat-like/Quinoprotein amine dehydrogenase"/>
    <property type="match status" value="3"/>
</dbReference>
<evidence type="ECO:0000256" key="5">
    <source>
        <dbReference type="ARBA" id="ARBA00022737"/>
    </source>
</evidence>
<evidence type="ECO:0000256" key="2">
    <source>
        <dbReference type="ARBA" id="ARBA00022517"/>
    </source>
</evidence>
<evidence type="ECO:0000256" key="8">
    <source>
        <dbReference type="PROSITE-ProRule" id="PRU00221"/>
    </source>
</evidence>
<comment type="caution">
    <text evidence="9">The sequence shown here is derived from an EMBL/GenBank/DDBJ whole genome shotgun (WGS) entry which is preliminary data.</text>
</comment>
<dbReference type="PANTHER" id="PTHR44215:SF1">
    <property type="entry name" value="WD REPEAT-CONTAINING PROTEIN 75"/>
    <property type="match status" value="1"/>
</dbReference>
<dbReference type="InterPro" id="IPR053826">
    <property type="entry name" value="WDR75"/>
</dbReference>
<keyword evidence="3" id="KW-0698">rRNA processing</keyword>
<dbReference type="InterPro" id="IPR011047">
    <property type="entry name" value="Quinoprotein_ADH-like_sf"/>
</dbReference>
<dbReference type="GO" id="GO:0032040">
    <property type="term" value="C:small-subunit processome"/>
    <property type="evidence" value="ECO:0007669"/>
    <property type="project" value="InterPro"/>
</dbReference>
<evidence type="ECO:0000256" key="6">
    <source>
        <dbReference type="ARBA" id="ARBA00023163"/>
    </source>
</evidence>
<keyword evidence="6" id="KW-0804">Transcription</keyword>
<proteinExistence type="predicted"/>
<dbReference type="HOGENOM" id="CLU_348179_0_0_1"/>
<keyword evidence="2" id="KW-0690">Ribosome biogenesis</keyword>
<comment type="subcellular location">
    <subcellularLocation>
        <location evidence="1">Nucleus</location>
        <location evidence="1">Nucleolus</location>
    </subcellularLocation>
</comment>
<protein>
    <submittedName>
        <fullName evidence="9">Uncharacterized protein</fullName>
    </submittedName>
</protein>
<dbReference type="SUPFAM" id="SSF50978">
    <property type="entry name" value="WD40 repeat-like"/>
    <property type="match status" value="1"/>
</dbReference>
<evidence type="ECO:0000256" key="3">
    <source>
        <dbReference type="ARBA" id="ARBA00022552"/>
    </source>
</evidence>
<feature type="repeat" description="WD" evidence="8">
    <location>
        <begin position="246"/>
        <end position="279"/>
    </location>
</feature>
<evidence type="ECO:0000256" key="4">
    <source>
        <dbReference type="ARBA" id="ARBA00022574"/>
    </source>
</evidence>
<keyword evidence="5" id="KW-0677">Repeat</keyword>
<dbReference type="SUPFAM" id="SSF50998">
    <property type="entry name" value="Quinoprotein alcohol dehydrogenase-like"/>
    <property type="match status" value="1"/>
</dbReference>
<evidence type="ECO:0000313" key="9">
    <source>
        <dbReference type="EMBL" id="KGK38715.1"/>
    </source>
</evidence>
<evidence type="ECO:0000313" key="10">
    <source>
        <dbReference type="Proteomes" id="UP000029867"/>
    </source>
</evidence>
<dbReference type="PANTHER" id="PTHR44215">
    <property type="entry name" value="WD REPEAT-CONTAINING PROTEIN 75"/>
    <property type="match status" value="1"/>
</dbReference>
<evidence type="ECO:0000256" key="1">
    <source>
        <dbReference type="ARBA" id="ARBA00004604"/>
    </source>
</evidence>
<reference evidence="10" key="1">
    <citation type="journal article" date="2014" name="Microb. Cell Fact.">
        <title>Exploiting Issatchenkia orientalis SD108 for succinic acid production.</title>
        <authorList>
            <person name="Xiao H."/>
            <person name="Shao Z."/>
            <person name="Jiang Y."/>
            <person name="Dole S."/>
            <person name="Zhao H."/>
        </authorList>
    </citation>
    <scope>NUCLEOTIDE SEQUENCE [LARGE SCALE GENOMIC DNA]</scope>
    <source>
        <strain evidence="10">SD108</strain>
    </source>
</reference>
<dbReference type="PROSITE" id="PS50294">
    <property type="entry name" value="WD_REPEATS_REGION"/>
    <property type="match status" value="1"/>
</dbReference>
<dbReference type="Pfam" id="PF23869">
    <property type="entry name" value="Beta-prop_WDR75_1st"/>
    <property type="match status" value="1"/>
</dbReference>
<dbReference type="Proteomes" id="UP000029867">
    <property type="component" value="Unassembled WGS sequence"/>
</dbReference>
<dbReference type="GO" id="GO:0003723">
    <property type="term" value="F:RNA binding"/>
    <property type="evidence" value="ECO:0007669"/>
    <property type="project" value="InterPro"/>
</dbReference>
<dbReference type="VEuPathDB" id="FungiDB:C5L36_0A04860"/>
<dbReference type="GO" id="GO:0045943">
    <property type="term" value="P:positive regulation of transcription by RNA polymerase I"/>
    <property type="evidence" value="ECO:0007669"/>
    <property type="project" value="InterPro"/>
</dbReference>
<name>A0A099P1C1_PICKU</name>
<sequence length="886" mass="99287">MPDEYNVSLTSGGQLIPHLNRLSTDGHYSITFFNNHITIYSIQSRLAIRTFHEIPGLTFSNIVDTCISPINNNLIYVATHSKVFIINWYDNVKIPLVSTISLSLSLSEKMFDIVKIINFQEKSETVVNLLLKAKKQYAIVSYDLDKNEILRTYKVYENIQQYAVSSNLKNLAFSNSSGAVQVFTFDDENTAELTSFQTTYNTSGSQIVKIAVSNDQTDPLLAIGTSHGPVILLFDLLSSKPTQRTLKWHIEPVKALTFNHDQSYLLTGGSEKVLVYWNIITEKQQFLPRLNGVIEDIQINYSVPSLVGLSLNVIDNDFQYIVLGTTDLLSKLDINTPHIYSGLNKNNQLFKNIQRDVSSFNKSKQFTKIKHDYKLGFRIHPSSNHLYLPAGRHLQIYDYLHNTQIDNLAVAPAIQQYGKVGIENKISDPMVVGFEFIKCAKTNSKDWLVTCDVEIRGEAEDITNPSIERWETLRFWRNSGGNQQNDKLAVSDSWSLQTKMLRPHDEFQITSINPAPDAYFGGEALLTADVCGNVKLWRPNSQGIWSLRKFYSSGSEFNNSTAPSKKAENATNIINSEGTLCSWSSDGSMIAVGRNGKVILLDVNTFEPIHTIEPAIHASRFHTHASIDGKSEEKVTISKPKDAQKRYIDMHLQDNHLQSIDFTSNGKLLVIQARTHLCVVDILKNRVIFGLLLSGEGGKSGYGGSFVRLVPRSKRDINDEDSTDLEENTTDELMVVGKYMNSKGSVKSKVTLWNISDKKSTIDCKWCYNSSEPIVGAEWSPAWGKWIIIDIKSNIGEIGFGTSTRNELLVKSSKEQEENWIVSSLLDNARTINRATTISVSSRKNSDGDGAFNDRVGLHSTAFDGILDNLEGVSVSTLFERVLKVV</sequence>
<dbReference type="AlphaFoldDB" id="A0A099P1C1"/>
<dbReference type="PROSITE" id="PS50082">
    <property type="entry name" value="WD_REPEATS_2"/>
    <property type="match status" value="1"/>
</dbReference>
<dbReference type="InterPro" id="IPR036322">
    <property type="entry name" value="WD40_repeat_dom_sf"/>
</dbReference>
<organism evidence="9 10">
    <name type="scientific">Pichia kudriavzevii</name>
    <name type="common">Yeast</name>
    <name type="synonym">Issatchenkia orientalis</name>
    <dbReference type="NCBI Taxonomy" id="4909"/>
    <lineage>
        <taxon>Eukaryota</taxon>
        <taxon>Fungi</taxon>
        <taxon>Dikarya</taxon>
        <taxon>Ascomycota</taxon>
        <taxon>Saccharomycotina</taxon>
        <taxon>Pichiomycetes</taxon>
        <taxon>Pichiales</taxon>
        <taxon>Pichiaceae</taxon>
        <taxon>Pichia</taxon>
    </lineage>
</organism>
<accession>A0A099P1C1</accession>
<evidence type="ECO:0000256" key="7">
    <source>
        <dbReference type="ARBA" id="ARBA00023242"/>
    </source>
</evidence>
<dbReference type="InterPro" id="IPR015943">
    <property type="entry name" value="WD40/YVTN_repeat-like_dom_sf"/>
</dbReference>
<keyword evidence="4 8" id="KW-0853">WD repeat</keyword>
<dbReference type="eggNOG" id="KOG1963">
    <property type="taxonomic scope" value="Eukaryota"/>
</dbReference>
<keyword evidence="7" id="KW-0539">Nucleus</keyword>
<dbReference type="GO" id="GO:0006364">
    <property type="term" value="P:rRNA processing"/>
    <property type="evidence" value="ECO:0007669"/>
    <property type="project" value="UniProtKB-KW"/>
</dbReference>
<dbReference type="InterPro" id="IPR001680">
    <property type="entry name" value="WD40_rpt"/>
</dbReference>
<dbReference type="GO" id="GO:2000234">
    <property type="term" value="P:positive regulation of rRNA processing"/>
    <property type="evidence" value="ECO:0007669"/>
    <property type="project" value="TreeGrafter"/>
</dbReference>
<gene>
    <name evidence="9" type="ORF">JL09_g2091</name>
</gene>